<keyword evidence="2 5" id="KW-0488">Methylation</keyword>
<keyword evidence="11" id="KW-1185">Reference proteome</keyword>
<evidence type="ECO:0000313" key="10">
    <source>
        <dbReference type="EMBL" id="CBY92248.1"/>
    </source>
</evidence>
<dbReference type="PANTHER" id="PTHR11661">
    <property type="entry name" value="60S RIBOSOMAL PROTEIN L12"/>
    <property type="match status" value="1"/>
</dbReference>
<dbReference type="KEGG" id="mha:HF1_02400"/>
<dbReference type="Proteomes" id="UP000008637">
    <property type="component" value="Chromosome"/>
</dbReference>
<dbReference type="InterPro" id="IPR020784">
    <property type="entry name" value="Ribosomal_uL11_N"/>
</dbReference>
<dbReference type="SUPFAM" id="SSF46906">
    <property type="entry name" value="Ribosomal protein L11, C-terminal domain"/>
    <property type="match status" value="1"/>
</dbReference>
<reference evidence="10 11" key="1">
    <citation type="journal article" date="2011" name="J. Bacteriol.">
        <title>Complete genome sequence of Mycoplasma haemofelis, a hemotropic mycoplasma.</title>
        <authorList>
            <person name="Barker E.N."/>
            <person name="Helps C.R."/>
            <person name="Peters I.R."/>
            <person name="Darby A.C."/>
            <person name="Radford A.D."/>
            <person name="Tasker S."/>
        </authorList>
    </citation>
    <scope>NUCLEOTIDE SEQUENCE [LARGE SCALE GENOMIC DNA]</scope>
    <source>
        <strain evidence="10 11">Langford 1</strain>
    </source>
</reference>
<dbReference type="CDD" id="cd00349">
    <property type="entry name" value="Ribosomal_L11"/>
    <property type="match status" value="1"/>
</dbReference>
<dbReference type="OrthoDB" id="9802408at2"/>
<comment type="function">
    <text evidence="5 7">Forms part of the ribosomal stalk which helps the ribosome interact with GTP-bound translation factors.</text>
</comment>
<evidence type="ECO:0000256" key="7">
    <source>
        <dbReference type="RuleBase" id="RU003979"/>
    </source>
</evidence>
<evidence type="ECO:0000256" key="6">
    <source>
        <dbReference type="RuleBase" id="RU003978"/>
    </source>
</evidence>
<dbReference type="Gene3D" id="1.10.10.250">
    <property type="entry name" value="Ribosomal protein L11, C-terminal domain"/>
    <property type="match status" value="1"/>
</dbReference>
<dbReference type="SUPFAM" id="SSF54747">
    <property type="entry name" value="Ribosomal L11/L12e N-terminal domain"/>
    <property type="match status" value="1"/>
</dbReference>
<evidence type="ECO:0000256" key="1">
    <source>
        <dbReference type="ARBA" id="ARBA00010537"/>
    </source>
</evidence>
<dbReference type="HAMAP" id="MF_00736">
    <property type="entry name" value="Ribosomal_uL11"/>
    <property type="match status" value="1"/>
</dbReference>
<protein>
    <recommendedName>
        <fullName evidence="5">Large ribosomal subunit protein uL11</fullName>
    </recommendedName>
</protein>
<evidence type="ECO:0000256" key="2">
    <source>
        <dbReference type="ARBA" id="ARBA00022481"/>
    </source>
</evidence>
<dbReference type="InterPro" id="IPR036769">
    <property type="entry name" value="Ribosomal_uL11_C_sf"/>
</dbReference>
<evidence type="ECO:0000313" key="11">
    <source>
        <dbReference type="Proteomes" id="UP000008637"/>
    </source>
</evidence>
<keyword evidence="4 5" id="KW-0687">Ribonucleoprotein</keyword>
<evidence type="ECO:0000256" key="4">
    <source>
        <dbReference type="ARBA" id="ARBA00023274"/>
    </source>
</evidence>
<dbReference type="GO" id="GO:0022625">
    <property type="term" value="C:cytosolic large ribosomal subunit"/>
    <property type="evidence" value="ECO:0007669"/>
    <property type="project" value="TreeGrafter"/>
</dbReference>
<accession>E8ZKT2</accession>
<dbReference type="EMBL" id="FR773153">
    <property type="protein sequence ID" value="CBY92248.1"/>
    <property type="molecule type" value="Genomic_DNA"/>
</dbReference>
<dbReference type="NCBIfam" id="TIGR01632">
    <property type="entry name" value="L11_bact"/>
    <property type="match status" value="1"/>
</dbReference>
<sequence length="141" mass="15349">MAEVKKPKKRVAKLELIGGQAKPGPALASLGINMAQFTKDFNDKTKDRNGDVVPVVFTILPNKTFTFVLKTTPTPILLKREMGLEKGSSDQKASKVGKLTKAQLRKIAEYKLPDSNASSIESMESMIIGTAKQMGIEIADE</sequence>
<dbReference type="AlphaFoldDB" id="E8ZKT2"/>
<evidence type="ECO:0000256" key="5">
    <source>
        <dbReference type="HAMAP-Rule" id="MF_00736"/>
    </source>
</evidence>
<dbReference type="SMART" id="SM00649">
    <property type="entry name" value="RL11"/>
    <property type="match status" value="1"/>
</dbReference>
<keyword evidence="5 7" id="KW-0694">RNA-binding</keyword>
<dbReference type="InterPro" id="IPR006519">
    <property type="entry name" value="Ribosomal_uL11_bac-typ"/>
</dbReference>
<dbReference type="InterPro" id="IPR000911">
    <property type="entry name" value="Ribosomal_uL11"/>
</dbReference>
<evidence type="ECO:0000259" key="8">
    <source>
        <dbReference type="Pfam" id="PF00298"/>
    </source>
</evidence>
<evidence type="ECO:0000259" key="9">
    <source>
        <dbReference type="Pfam" id="PF03946"/>
    </source>
</evidence>
<dbReference type="GO" id="GO:0006412">
    <property type="term" value="P:translation"/>
    <property type="evidence" value="ECO:0007669"/>
    <property type="project" value="UniProtKB-UniRule"/>
</dbReference>
<dbReference type="PANTHER" id="PTHR11661:SF1">
    <property type="entry name" value="LARGE RIBOSOMAL SUBUNIT PROTEIN UL11M"/>
    <property type="match status" value="1"/>
</dbReference>
<dbReference type="GO" id="GO:0070180">
    <property type="term" value="F:large ribosomal subunit rRNA binding"/>
    <property type="evidence" value="ECO:0007669"/>
    <property type="project" value="UniProtKB-UniRule"/>
</dbReference>
<feature type="domain" description="Large ribosomal subunit protein uL11 N-terminal" evidence="9">
    <location>
        <begin position="13"/>
        <end position="65"/>
    </location>
</feature>
<dbReference type="Gene3D" id="3.30.1550.10">
    <property type="entry name" value="Ribosomal protein L11/L12, N-terminal domain"/>
    <property type="match status" value="1"/>
</dbReference>
<feature type="domain" description="Large ribosomal subunit protein uL11 C-terminal" evidence="8">
    <location>
        <begin position="70"/>
        <end position="138"/>
    </location>
</feature>
<organism evidence="10 11">
    <name type="scientific">Mycoplasma haemofelis (strain Langford 1)</name>
    <name type="common">Haemobartonella felis</name>
    <dbReference type="NCBI Taxonomy" id="941640"/>
    <lineage>
        <taxon>Bacteria</taxon>
        <taxon>Bacillati</taxon>
        <taxon>Mycoplasmatota</taxon>
        <taxon>Mollicutes</taxon>
        <taxon>Mycoplasmataceae</taxon>
        <taxon>Mycoplasma</taxon>
    </lineage>
</organism>
<dbReference type="Pfam" id="PF03946">
    <property type="entry name" value="Ribosomal_L11_N"/>
    <property type="match status" value="1"/>
</dbReference>
<keyword evidence="3 5" id="KW-0689">Ribosomal protein</keyword>
<comment type="similarity">
    <text evidence="1 5 6">Belongs to the universal ribosomal protein uL11 family.</text>
</comment>
<proteinExistence type="inferred from homology"/>
<dbReference type="InterPro" id="IPR036796">
    <property type="entry name" value="Ribosomal_uL11_N_sf"/>
</dbReference>
<dbReference type="Pfam" id="PF00298">
    <property type="entry name" value="Ribosomal_L11"/>
    <property type="match status" value="1"/>
</dbReference>
<name>E8ZKT2_MYCHL</name>
<dbReference type="GO" id="GO:0003735">
    <property type="term" value="F:structural constituent of ribosome"/>
    <property type="evidence" value="ECO:0007669"/>
    <property type="project" value="InterPro"/>
</dbReference>
<gene>
    <name evidence="5 10" type="primary">rplK</name>
    <name evidence="10" type="ordered locus">HF1_02400</name>
</gene>
<dbReference type="HOGENOM" id="CLU_074237_2_2_14"/>
<dbReference type="InterPro" id="IPR020783">
    <property type="entry name" value="Ribosomal_uL11_C"/>
</dbReference>
<comment type="subunit">
    <text evidence="5">Part of the ribosomal stalk of the 50S ribosomal subunit. Interacts with L10 and the large rRNA to form the base of the stalk. L10 forms an elongated spine to which L12 dimers bind in a sequential fashion forming a multimeric L10(L12)X complex.</text>
</comment>
<keyword evidence="5 7" id="KW-0699">rRNA-binding</keyword>
<evidence type="ECO:0000256" key="3">
    <source>
        <dbReference type="ARBA" id="ARBA00022980"/>
    </source>
</evidence>
<comment type="PTM">
    <text evidence="5 7">One or more lysine residues are methylated.</text>
</comment>